<feature type="transmembrane region" description="Helical" evidence="2">
    <location>
        <begin position="172"/>
        <end position="189"/>
    </location>
</feature>
<dbReference type="Gene3D" id="3.40.50.1820">
    <property type="entry name" value="alpha/beta hydrolase"/>
    <property type="match status" value="1"/>
</dbReference>
<evidence type="ECO:0000313" key="5">
    <source>
        <dbReference type="Proteomes" id="UP000198406"/>
    </source>
</evidence>
<name>A0A1Z5K5V9_FISSO</name>
<dbReference type="Pfam" id="PF12697">
    <property type="entry name" value="Abhydrolase_6"/>
    <property type="match status" value="1"/>
</dbReference>
<reference evidence="4 5" key="1">
    <citation type="journal article" date="2015" name="Plant Cell">
        <title>Oil accumulation by the oleaginous diatom Fistulifera solaris as revealed by the genome and transcriptome.</title>
        <authorList>
            <person name="Tanaka T."/>
            <person name="Maeda Y."/>
            <person name="Veluchamy A."/>
            <person name="Tanaka M."/>
            <person name="Abida H."/>
            <person name="Marechal E."/>
            <person name="Bowler C."/>
            <person name="Muto M."/>
            <person name="Sunaga Y."/>
            <person name="Tanaka M."/>
            <person name="Yoshino T."/>
            <person name="Taniguchi T."/>
            <person name="Fukuda Y."/>
            <person name="Nemoto M."/>
            <person name="Matsumoto M."/>
            <person name="Wong P.S."/>
            <person name="Aburatani S."/>
            <person name="Fujibuchi W."/>
        </authorList>
    </citation>
    <scope>NUCLEOTIDE SEQUENCE [LARGE SCALE GENOMIC DNA]</scope>
    <source>
        <strain evidence="4 5">JPCC DA0580</strain>
    </source>
</reference>
<dbReference type="OrthoDB" id="247542at2759"/>
<protein>
    <recommendedName>
        <fullName evidence="3">AB hydrolase-1 domain-containing protein</fullName>
    </recommendedName>
</protein>
<evidence type="ECO:0000256" key="1">
    <source>
        <dbReference type="ARBA" id="ARBA00010884"/>
    </source>
</evidence>
<dbReference type="Proteomes" id="UP000198406">
    <property type="component" value="Unassembled WGS sequence"/>
</dbReference>
<evidence type="ECO:0000256" key="2">
    <source>
        <dbReference type="SAM" id="Phobius"/>
    </source>
</evidence>
<keyword evidence="5" id="KW-1185">Reference proteome</keyword>
<organism evidence="4 5">
    <name type="scientific">Fistulifera solaris</name>
    <name type="common">Oleaginous diatom</name>
    <dbReference type="NCBI Taxonomy" id="1519565"/>
    <lineage>
        <taxon>Eukaryota</taxon>
        <taxon>Sar</taxon>
        <taxon>Stramenopiles</taxon>
        <taxon>Ochrophyta</taxon>
        <taxon>Bacillariophyta</taxon>
        <taxon>Bacillariophyceae</taxon>
        <taxon>Bacillariophycidae</taxon>
        <taxon>Naviculales</taxon>
        <taxon>Naviculaceae</taxon>
        <taxon>Fistulifera</taxon>
    </lineage>
</organism>
<keyword evidence="2" id="KW-0472">Membrane</keyword>
<dbReference type="InParanoid" id="A0A1Z5K5V9"/>
<sequence>MWSIEDFCASQTPWQISTTITHISSQTFLTSLQLPTVHPFCTTFAANFSAYYLTNIPRQGPLLHWEHLETLQDVIWTITAQVVPSLWAMMELWFRLFAYFVAPVGLLYLLQRELLPTLTTTKYNTLLYVWTVISAMVLWTDELYCLEMGPRYGATTFVAVVFLVWRSTSNRFLRCTLLGSVLITLFLVYDSTMVAPQFEEGLYYDTSHATPIVKQWPETFRKYTPATPWMPTGDARTGLPFLLNRAPLIEWHRLWLPDLPVRGWNVFHGARWTDVHAAAKVLQTALAPNQLLVGVGYSMGGIILSNYVARSGTECALHAAVAISGGLDMRVEAEPNRAHRLWQPIVAVELRDTFVVGKWGERVRSRLSKTQMKALMRATNIAGIDRTAVVAYNGFRDLMHYYSEMSALGDIPFEEFDSDAIAPHRRIHNISIPFLVLQALDDPLITWKTVASNDGWKHPANLTRTGSGNLFLLLTKRGGHVGWCVLVNLVGVFVLFV</sequence>
<feature type="transmembrane region" description="Helical" evidence="2">
    <location>
        <begin position="146"/>
        <end position="165"/>
    </location>
</feature>
<evidence type="ECO:0000259" key="3">
    <source>
        <dbReference type="Pfam" id="PF12697"/>
    </source>
</evidence>
<keyword evidence="2" id="KW-0812">Transmembrane</keyword>
<feature type="domain" description="AB hydrolase-1" evidence="3">
    <location>
        <begin position="238"/>
        <end position="447"/>
    </location>
</feature>
<dbReference type="SUPFAM" id="SSF53474">
    <property type="entry name" value="alpha/beta-Hydrolases"/>
    <property type="match status" value="1"/>
</dbReference>
<evidence type="ECO:0000313" key="4">
    <source>
        <dbReference type="EMBL" id="GAX21596.1"/>
    </source>
</evidence>
<dbReference type="AlphaFoldDB" id="A0A1Z5K5V9"/>
<comment type="caution">
    <text evidence="4">The sequence shown here is derived from an EMBL/GenBank/DDBJ whole genome shotgun (WGS) entry which is preliminary data.</text>
</comment>
<dbReference type="EMBL" id="BDSP01000170">
    <property type="protein sequence ID" value="GAX21596.1"/>
    <property type="molecule type" value="Genomic_DNA"/>
</dbReference>
<feature type="transmembrane region" description="Helical" evidence="2">
    <location>
        <begin position="123"/>
        <end position="140"/>
    </location>
</feature>
<proteinExistence type="inferred from homology"/>
<feature type="transmembrane region" description="Helical" evidence="2">
    <location>
        <begin position="92"/>
        <end position="111"/>
    </location>
</feature>
<dbReference type="InterPro" id="IPR050960">
    <property type="entry name" value="AB_hydrolase_4_sf"/>
</dbReference>
<dbReference type="GO" id="GO:0034338">
    <property type="term" value="F:short-chain carboxylesterase activity"/>
    <property type="evidence" value="ECO:0007669"/>
    <property type="project" value="TreeGrafter"/>
</dbReference>
<dbReference type="PANTHER" id="PTHR10794:SF63">
    <property type="entry name" value="ALPHA_BETA HYDROLASE 1, ISOFORM A"/>
    <property type="match status" value="1"/>
</dbReference>
<dbReference type="GO" id="GO:0047372">
    <property type="term" value="F:monoacylglycerol lipase activity"/>
    <property type="evidence" value="ECO:0007669"/>
    <property type="project" value="TreeGrafter"/>
</dbReference>
<comment type="similarity">
    <text evidence="1">Belongs to the AB hydrolase superfamily. AB hydrolase 4 family.</text>
</comment>
<gene>
    <name evidence="4" type="ORF">FisN_29Hh030</name>
</gene>
<keyword evidence="2" id="KW-1133">Transmembrane helix</keyword>
<dbReference type="PANTHER" id="PTHR10794">
    <property type="entry name" value="ABHYDROLASE DOMAIN-CONTAINING PROTEIN"/>
    <property type="match status" value="1"/>
</dbReference>
<dbReference type="InterPro" id="IPR000073">
    <property type="entry name" value="AB_hydrolase_1"/>
</dbReference>
<dbReference type="InterPro" id="IPR029058">
    <property type="entry name" value="AB_hydrolase_fold"/>
</dbReference>
<accession>A0A1Z5K5V9</accession>